<evidence type="ECO:0000256" key="6">
    <source>
        <dbReference type="ARBA" id="ARBA00023136"/>
    </source>
</evidence>
<name>A0A6A5EAG1_PERFL</name>
<reference evidence="13 14" key="1">
    <citation type="submission" date="2019-06" db="EMBL/GenBank/DDBJ databases">
        <title>A chromosome-scale genome assembly of the European perch, Perca fluviatilis.</title>
        <authorList>
            <person name="Roques C."/>
            <person name="Zahm M."/>
            <person name="Cabau C."/>
            <person name="Klopp C."/>
            <person name="Bouchez O."/>
            <person name="Donnadieu C."/>
            <person name="Kuhl H."/>
            <person name="Gislard M."/>
            <person name="Guendouz S."/>
            <person name="Journot L."/>
            <person name="Haffray P."/>
            <person name="Bestin A."/>
            <person name="Morvezen R."/>
            <person name="Feron R."/>
            <person name="Wen M."/>
            <person name="Jouanno E."/>
            <person name="Herpin A."/>
            <person name="Schartl M."/>
            <person name="Postlethwait J."/>
            <person name="Schaerlinger B."/>
            <person name="Chardard D."/>
            <person name="Lecocq T."/>
            <person name="Poncet C."/>
            <person name="Jaffrelo L."/>
            <person name="Lampietro C."/>
            <person name="Guiguen Y."/>
        </authorList>
    </citation>
    <scope>NUCLEOTIDE SEQUENCE [LARGE SCALE GENOMIC DNA]</scope>
    <source>
        <tissue evidence="13">Blood</tissue>
    </source>
</reference>
<evidence type="ECO:0000256" key="5">
    <source>
        <dbReference type="ARBA" id="ARBA00022989"/>
    </source>
</evidence>
<dbReference type="GO" id="GO:0042130">
    <property type="term" value="P:negative regulation of T cell proliferation"/>
    <property type="evidence" value="ECO:0007669"/>
    <property type="project" value="TreeGrafter"/>
</dbReference>
<dbReference type="Pfam" id="PF07686">
    <property type="entry name" value="V-set"/>
    <property type="match status" value="4"/>
</dbReference>
<dbReference type="Proteomes" id="UP000465112">
    <property type="component" value="Chromosome 20"/>
</dbReference>
<keyword evidence="14" id="KW-1185">Reference proteome</keyword>
<evidence type="ECO:0000256" key="9">
    <source>
        <dbReference type="ARBA" id="ARBA00023180"/>
    </source>
</evidence>
<evidence type="ECO:0000256" key="8">
    <source>
        <dbReference type="ARBA" id="ARBA00023170"/>
    </source>
</evidence>
<evidence type="ECO:0000256" key="7">
    <source>
        <dbReference type="ARBA" id="ARBA00023157"/>
    </source>
</evidence>
<proteinExistence type="predicted"/>
<comment type="subcellular location">
    <subcellularLocation>
        <location evidence="1">Cell membrane</location>
        <topology evidence="1">Single-pass type I membrane protein</topology>
    </subcellularLocation>
</comment>
<evidence type="ECO:0000313" key="13">
    <source>
        <dbReference type="EMBL" id="KAF1375269.1"/>
    </source>
</evidence>
<dbReference type="GO" id="GO:0006955">
    <property type="term" value="P:immune response"/>
    <property type="evidence" value="ECO:0007669"/>
    <property type="project" value="TreeGrafter"/>
</dbReference>
<keyword evidence="2" id="KW-1003">Cell membrane</keyword>
<keyword evidence="6 11" id="KW-0472">Membrane</keyword>
<dbReference type="EMBL" id="VHII01000020">
    <property type="protein sequence ID" value="KAF1375269.1"/>
    <property type="molecule type" value="Genomic_DNA"/>
</dbReference>
<keyword evidence="7" id="KW-1015">Disulfide bond</keyword>
<dbReference type="SMART" id="SM00409">
    <property type="entry name" value="IG"/>
    <property type="match status" value="5"/>
</dbReference>
<evidence type="ECO:0000256" key="2">
    <source>
        <dbReference type="ARBA" id="ARBA00022475"/>
    </source>
</evidence>
<dbReference type="SMART" id="SM00406">
    <property type="entry name" value="IGv"/>
    <property type="match status" value="5"/>
</dbReference>
<dbReference type="GO" id="GO:0071222">
    <property type="term" value="P:cellular response to lipopolysaccharide"/>
    <property type="evidence" value="ECO:0007669"/>
    <property type="project" value="TreeGrafter"/>
</dbReference>
<protein>
    <recommendedName>
        <fullName evidence="12">Ig-like domain-containing protein</fullName>
    </recommendedName>
</protein>
<dbReference type="InterPro" id="IPR007110">
    <property type="entry name" value="Ig-like_dom"/>
</dbReference>
<dbReference type="InterPro" id="IPR013783">
    <property type="entry name" value="Ig-like_fold"/>
</dbReference>
<sequence>MEASTVVPLVGMLVALGAYAFFIYVSKHASSVEVLEGMKAVVLPCWVPWFPEGTKVVWSHHGSNPSTVHQHQKQDEPYLQNQHFSGRTSMSDDALETGDFSLTLKEPHRSDSGLYLCTIRINENKIKMKWYQVQLQVTVPQHDSDVEVYEGVKSVVLPCQISSLPKYIKVVWSRFGFNPSTVHQHQDYAEPRFQNQLYSGRTLMSADALQTGDLSLTLKDPHLSDSGLYTCTVYSNEHIKRQTIVRLQVTVSQHASSVVVYEGIKSVMLPCQLPILPEGTKVMWSCSDLHPSTVHQHQDGDEPYLQNVFYSGRTSMSADALKTGNLSLTLKDPHYSDSGVYTCTIYSNEHIKRQISVHLQVTVSQHASNVVVYEGIKSFVLPCQLPWLPEGSLVVWSCPDLNPSTVHQHQDKDEPYLQNQLYNGRTSMSADALKTGDLGLTLKDPYHSDSGVYTCTVYSKGNMTGKKTVQLQVTESSTSSTRTDVLLAVVLAVLFLVLGLAVAVVLGLAVYFWYRIITVTWVEVEEEEMFVKLPCKTQAPLPECLSVEWSRCAPEPMKVHEDSGTYICSVYLNRDIWMQKVVQLRVKVVDKVVEIGEWAKSVTLPFKTRAQLPEDATVEWSHLGGTHVTIHVYENGQDQLDKQSTMYRGRTKTKENPLQTGDLSLMMTNLTHNDHTSYVCTVCKDADIIWRRIVHLKVNRQ</sequence>
<feature type="domain" description="Ig-like" evidence="12">
    <location>
        <begin position="8"/>
        <end position="127"/>
    </location>
</feature>
<dbReference type="SUPFAM" id="SSF48726">
    <property type="entry name" value="Immunoglobulin"/>
    <property type="match status" value="5"/>
</dbReference>
<keyword evidence="3 11" id="KW-0812">Transmembrane</keyword>
<comment type="caution">
    <text evidence="13">The sequence shown here is derived from an EMBL/GenBank/DDBJ whole genome shotgun (WGS) entry which is preliminary data.</text>
</comment>
<evidence type="ECO:0000256" key="10">
    <source>
        <dbReference type="ARBA" id="ARBA00023319"/>
    </source>
</evidence>
<feature type="transmembrane region" description="Helical" evidence="11">
    <location>
        <begin position="6"/>
        <end position="25"/>
    </location>
</feature>
<keyword evidence="8" id="KW-0675">Receptor</keyword>
<keyword evidence="9" id="KW-0325">Glycoprotein</keyword>
<evidence type="ECO:0000256" key="4">
    <source>
        <dbReference type="ARBA" id="ARBA00022729"/>
    </source>
</evidence>
<keyword evidence="10" id="KW-0393">Immunoglobulin domain</keyword>
<dbReference type="PANTHER" id="PTHR25466:SF14">
    <property type="entry name" value="BUTYROPHILIN SUBFAMILY 2 MEMBER A2-LIKE-RELATED"/>
    <property type="match status" value="1"/>
</dbReference>
<keyword evidence="4" id="KW-0732">Signal</keyword>
<evidence type="ECO:0000256" key="1">
    <source>
        <dbReference type="ARBA" id="ARBA00004251"/>
    </source>
</evidence>
<evidence type="ECO:0000256" key="11">
    <source>
        <dbReference type="SAM" id="Phobius"/>
    </source>
</evidence>
<organism evidence="13 14">
    <name type="scientific">Perca fluviatilis</name>
    <name type="common">European perch</name>
    <dbReference type="NCBI Taxonomy" id="8168"/>
    <lineage>
        <taxon>Eukaryota</taxon>
        <taxon>Metazoa</taxon>
        <taxon>Chordata</taxon>
        <taxon>Craniata</taxon>
        <taxon>Vertebrata</taxon>
        <taxon>Euteleostomi</taxon>
        <taxon>Actinopterygii</taxon>
        <taxon>Neopterygii</taxon>
        <taxon>Teleostei</taxon>
        <taxon>Neoteleostei</taxon>
        <taxon>Acanthomorphata</taxon>
        <taxon>Eupercaria</taxon>
        <taxon>Perciformes</taxon>
        <taxon>Percoidei</taxon>
        <taxon>Percidae</taxon>
        <taxon>Percinae</taxon>
        <taxon>Perca</taxon>
    </lineage>
</organism>
<evidence type="ECO:0000256" key="3">
    <source>
        <dbReference type="ARBA" id="ARBA00022692"/>
    </source>
</evidence>
<dbReference type="Gene3D" id="2.60.40.10">
    <property type="entry name" value="Immunoglobulins"/>
    <property type="match status" value="5"/>
</dbReference>
<dbReference type="InterPro" id="IPR003599">
    <property type="entry name" value="Ig_sub"/>
</dbReference>
<dbReference type="InterPro" id="IPR013106">
    <property type="entry name" value="Ig_V-set"/>
</dbReference>
<dbReference type="GO" id="GO:0009897">
    <property type="term" value="C:external side of plasma membrane"/>
    <property type="evidence" value="ECO:0007669"/>
    <property type="project" value="TreeGrafter"/>
</dbReference>
<evidence type="ECO:0000259" key="12">
    <source>
        <dbReference type="PROSITE" id="PS50835"/>
    </source>
</evidence>
<dbReference type="PANTHER" id="PTHR25466">
    <property type="entry name" value="T-LYMPHOCYTE ACTIVATION ANTIGEN"/>
    <property type="match status" value="1"/>
</dbReference>
<accession>A0A6A5EAG1</accession>
<feature type="domain" description="Ig-like" evidence="12">
    <location>
        <begin position="262"/>
        <end position="356"/>
    </location>
</feature>
<evidence type="ECO:0000313" key="14">
    <source>
        <dbReference type="Proteomes" id="UP000465112"/>
    </source>
</evidence>
<dbReference type="InterPro" id="IPR036179">
    <property type="entry name" value="Ig-like_dom_sf"/>
</dbReference>
<dbReference type="GO" id="GO:0031295">
    <property type="term" value="P:T cell costimulation"/>
    <property type="evidence" value="ECO:0007669"/>
    <property type="project" value="TreeGrafter"/>
</dbReference>
<dbReference type="GO" id="GO:0042102">
    <property type="term" value="P:positive regulation of T cell proliferation"/>
    <property type="evidence" value="ECO:0007669"/>
    <property type="project" value="TreeGrafter"/>
</dbReference>
<feature type="domain" description="Ig-like" evidence="12">
    <location>
        <begin position="359"/>
        <end position="470"/>
    </location>
</feature>
<feature type="domain" description="Ig-like" evidence="12">
    <location>
        <begin position="140"/>
        <end position="252"/>
    </location>
</feature>
<dbReference type="PROSITE" id="PS50835">
    <property type="entry name" value="IG_LIKE"/>
    <property type="match status" value="4"/>
</dbReference>
<gene>
    <name evidence="13" type="ORF">PFLUV_G00237820</name>
</gene>
<dbReference type="InterPro" id="IPR051713">
    <property type="entry name" value="T-cell_Activation_Regulation"/>
</dbReference>
<keyword evidence="5 11" id="KW-1133">Transmembrane helix</keyword>
<feature type="transmembrane region" description="Helical" evidence="11">
    <location>
        <begin position="485"/>
        <end position="514"/>
    </location>
</feature>
<dbReference type="GO" id="GO:0007166">
    <property type="term" value="P:cell surface receptor signaling pathway"/>
    <property type="evidence" value="ECO:0007669"/>
    <property type="project" value="TreeGrafter"/>
</dbReference>
<dbReference type="AlphaFoldDB" id="A0A6A5EAG1"/>